<dbReference type="PANTHER" id="PTHR31490:SF88">
    <property type="entry name" value="BETA-XYLANASE"/>
    <property type="match status" value="1"/>
</dbReference>
<dbReference type="Gene3D" id="3.20.20.80">
    <property type="entry name" value="Glycosidases"/>
    <property type="match status" value="1"/>
</dbReference>
<evidence type="ECO:0000256" key="3">
    <source>
        <dbReference type="ARBA" id="ARBA00022651"/>
    </source>
</evidence>
<evidence type="ECO:0000259" key="11">
    <source>
        <dbReference type="PROSITE" id="PS51760"/>
    </source>
</evidence>
<keyword evidence="6 10" id="KW-0119">Carbohydrate metabolism</keyword>
<dbReference type="EMBL" id="JARYGZ010000001">
    <property type="protein sequence ID" value="MDH7638795.1"/>
    <property type="molecule type" value="Genomic_DNA"/>
</dbReference>
<gene>
    <name evidence="12" type="ORF">QGN17_08635</name>
</gene>
<evidence type="ECO:0000256" key="10">
    <source>
        <dbReference type="RuleBase" id="RU361174"/>
    </source>
</evidence>
<dbReference type="PROSITE" id="PS00591">
    <property type="entry name" value="GH10_1"/>
    <property type="match status" value="1"/>
</dbReference>
<dbReference type="SUPFAM" id="SSF51445">
    <property type="entry name" value="(Trans)glycosidases"/>
    <property type="match status" value="1"/>
</dbReference>
<dbReference type="EC" id="3.2.1.8" evidence="10"/>
<comment type="similarity">
    <text evidence="2 10">Belongs to the glycosyl hydrolase 10 (cellulase F) family.</text>
</comment>
<evidence type="ECO:0000256" key="6">
    <source>
        <dbReference type="ARBA" id="ARBA00023277"/>
    </source>
</evidence>
<evidence type="ECO:0000256" key="4">
    <source>
        <dbReference type="ARBA" id="ARBA00022729"/>
    </source>
</evidence>
<protein>
    <recommendedName>
        <fullName evidence="10">Beta-xylanase</fullName>
        <ecNumber evidence="10">3.2.1.8</ecNumber>
    </recommendedName>
</protein>
<dbReference type="InterPro" id="IPR017853">
    <property type="entry name" value="GH"/>
</dbReference>
<dbReference type="Proteomes" id="UP001160625">
    <property type="component" value="Unassembled WGS sequence"/>
</dbReference>
<evidence type="ECO:0000256" key="7">
    <source>
        <dbReference type="ARBA" id="ARBA00023295"/>
    </source>
</evidence>
<evidence type="ECO:0000256" key="1">
    <source>
        <dbReference type="ARBA" id="ARBA00000681"/>
    </source>
</evidence>
<evidence type="ECO:0000313" key="12">
    <source>
        <dbReference type="EMBL" id="MDH7638795.1"/>
    </source>
</evidence>
<evidence type="ECO:0000256" key="9">
    <source>
        <dbReference type="PROSITE-ProRule" id="PRU10061"/>
    </source>
</evidence>
<keyword evidence="8 10" id="KW-0624">Polysaccharide degradation</keyword>
<keyword evidence="5 10" id="KW-0378">Hydrolase</keyword>
<comment type="caution">
    <text evidence="12">The sequence shown here is derived from an EMBL/GenBank/DDBJ whole genome shotgun (WGS) entry which is preliminary data.</text>
</comment>
<dbReference type="InterPro" id="IPR001000">
    <property type="entry name" value="GH10_dom"/>
</dbReference>
<feature type="active site" description="Nucleophile" evidence="9">
    <location>
        <position position="262"/>
    </location>
</feature>
<dbReference type="SMART" id="SM00633">
    <property type="entry name" value="Glyco_10"/>
    <property type="match status" value="1"/>
</dbReference>
<dbReference type="PRINTS" id="PR00134">
    <property type="entry name" value="GLHYDRLASE10"/>
</dbReference>
<keyword evidence="4" id="KW-0732">Signal</keyword>
<comment type="catalytic activity">
    <reaction evidence="1 10">
        <text>Endohydrolysis of (1-&gt;4)-beta-D-xylosidic linkages in xylans.</text>
        <dbReference type="EC" id="3.2.1.8"/>
    </reaction>
</comment>
<sequence length="360" mass="40339">MATAGTAEAVPTFFRGCGVVPSPTAEPAAPQRLFGAAVRPDQLTDETPLLAAIRGCGLLVPEYHGQWSAVEWRRGDPWYGNYDAILDFAEKHGQQVRGHSLIWEQMTPDWAREEMTSGKDWKTIERHFATLLPRYSGRIREWIVVNEMIDTEHGDHGFRRTSFQRAYGNDYVRRALETARVLDPQAKLMINDYSLLYDNPVDEARRNKMLRLVESIKASGTPLDMVGIQGHLELRKGRISQPKAARFMTDLAGMGVEVAITELDVLEDDLRRPIGERDRLVADAAQDLLDVVADQKAVGSVVTWGLSDKQSWLQDRLDATKAAQACTPVDCGRMNRGLPFDGEMRPKPMHAALQRTLTMA</sequence>
<evidence type="ECO:0000256" key="2">
    <source>
        <dbReference type="ARBA" id="ARBA00007495"/>
    </source>
</evidence>
<keyword evidence="7 10" id="KW-0326">Glycosidase</keyword>
<feature type="domain" description="GH10" evidence="11">
    <location>
        <begin position="26"/>
        <end position="356"/>
    </location>
</feature>
<reference evidence="12" key="1">
    <citation type="submission" date="2023-04" db="EMBL/GenBank/DDBJ databases">
        <title>Sphingomonas sp. MAHUQ-71 isolated from rice field.</title>
        <authorList>
            <person name="Huq M.A."/>
        </authorList>
    </citation>
    <scope>NUCLEOTIDE SEQUENCE</scope>
    <source>
        <strain evidence="12">MAHUQ-71</strain>
    </source>
</reference>
<accession>A0ABT6N0J4</accession>
<evidence type="ECO:0000313" key="13">
    <source>
        <dbReference type="Proteomes" id="UP001160625"/>
    </source>
</evidence>
<dbReference type="Pfam" id="PF00331">
    <property type="entry name" value="Glyco_hydro_10"/>
    <property type="match status" value="1"/>
</dbReference>
<dbReference type="InterPro" id="IPR031158">
    <property type="entry name" value="GH10_AS"/>
</dbReference>
<evidence type="ECO:0000256" key="8">
    <source>
        <dbReference type="ARBA" id="ARBA00023326"/>
    </source>
</evidence>
<dbReference type="InterPro" id="IPR044846">
    <property type="entry name" value="GH10"/>
</dbReference>
<keyword evidence="13" id="KW-1185">Reference proteome</keyword>
<name>A0ABT6N0J4_9SPHN</name>
<dbReference type="PANTHER" id="PTHR31490">
    <property type="entry name" value="GLYCOSYL HYDROLASE"/>
    <property type="match status" value="1"/>
</dbReference>
<keyword evidence="3" id="KW-0858">Xylan degradation</keyword>
<dbReference type="PROSITE" id="PS51760">
    <property type="entry name" value="GH10_2"/>
    <property type="match status" value="1"/>
</dbReference>
<proteinExistence type="inferred from homology"/>
<evidence type="ECO:0000256" key="5">
    <source>
        <dbReference type="ARBA" id="ARBA00022801"/>
    </source>
</evidence>
<organism evidence="12 13">
    <name type="scientific">Sphingomonas oryzagri</name>
    <dbReference type="NCBI Taxonomy" id="3042314"/>
    <lineage>
        <taxon>Bacteria</taxon>
        <taxon>Pseudomonadati</taxon>
        <taxon>Pseudomonadota</taxon>
        <taxon>Alphaproteobacteria</taxon>
        <taxon>Sphingomonadales</taxon>
        <taxon>Sphingomonadaceae</taxon>
        <taxon>Sphingomonas</taxon>
    </lineage>
</organism>